<organism evidence="4 5">
    <name type="scientific">Ancylobacter koreensis</name>
    <dbReference type="NCBI Taxonomy" id="266121"/>
    <lineage>
        <taxon>Bacteria</taxon>
        <taxon>Pseudomonadati</taxon>
        <taxon>Pseudomonadota</taxon>
        <taxon>Alphaproteobacteria</taxon>
        <taxon>Hyphomicrobiales</taxon>
        <taxon>Xanthobacteraceae</taxon>
        <taxon>Ancylobacter</taxon>
    </lineage>
</organism>
<dbReference type="RefSeq" id="WP_247199886.1">
    <property type="nucleotide sequence ID" value="NZ_JALKCG010000002.1"/>
</dbReference>
<dbReference type="InterPro" id="IPR001633">
    <property type="entry name" value="EAL_dom"/>
</dbReference>
<dbReference type="PROSITE" id="PS50883">
    <property type="entry name" value="EAL"/>
    <property type="match status" value="1"/>
</dbReference>
<dbReference type="CDD" id="cd01948">
    <property type="entry name" value="EAL"/>
    <property type="match status" value="1"/>
</dbReference>
<comment type="caution">
    <text evidence="4">The sequence shown here is derived from an EMBL/GenBank/DDBJ whole genome shotgun (WGS) entry which is preliminary data.</text>
</comment>
<dbReference type="InterPro" id="IPR011006">
    <property type="entry name" value="CheY-like_superfamily"/>
</dbReference>
<dbReference type="InterPro" id="IPR050706">
    <property type="entry name" value="Cyclic-di-GMP_PDE-like"/>
</dbReference>
<feature type="domain" description="EAL" evidence="3">
    <location>
        <begin position="138"/>
        <end position="392"/>
    </location>
</feature>
<evidence type="ECO:0000259" key="2">
    <source>
        <dbReference type="PROSITE" id="PS50110"/>
    </source>
</evidence>
<dbReference type="PROSITE" id="PS50110">
    <property type="entry name" value="RESPONSE_REGULATORY"/>
    <property type="match status" value="1"/>
</dbReference>
<dbReference type="SMART" id="SM00052">
    <property type="entry name" value="EAL"/>
    <property type="match status" value="1"/>
</dbReference>
<dbReference type="PANTHER" id="PTHR33121:SF79">
    <property type="entry name" value="CYCLIC DI-GMP PHOSPHODIESTERASE PDED-RELATED"/>
    <property type="match status" value="1"/>
</dbReference>
<proteinExistence type="predicted"/>
<name>A0ABT0DL44_9HYPH</name>
<keyword evidence="1" id="KW-0597">Phosphoprotein</keyword>
<dbReference type="InterPro" id="IPR001789">
    <property type="entry name" value="Sig_transdc_resp-reg_receiver"/>
</dbReference>
<dbReference type="Pfam" id="PF00072">
    <property type="entry name" value="Response_reg"/>
    <property type="match status" value="1"/>
</dbReference>
<sequence>MQQAQTVFILDDDADFRDGLAEALGAEGYAVREAGDAREIDAAALGSSDLLLLDLALPATDGFGMLATLSRLPKPPGIIFISGNGEALLRVARDLARASGLDVLGFLEKPVELADLLELMRRPAQERAASRKEAHHSAARIRRALKEVLAGRKLSVMFQPLVDAKNLSFVGAEALLGNELAGFGTVRPPDIIAAAQETPEMLIELSYQVLEAAARLCADWTAAGWDGQVSVNMPLDVLLGADAVPEIVALVRRQGIEPQKVILELTEDALYDHSNEALAALARLRLAGFGLALDDVGQRQSGLMQLANLPVTEIKIDLELMRHAREWVKPRSIIASLSALGHQLGLKVVAEGVETAEDLARARRKGVDYIQGYLISPKRPAEDIMAMLGSLPSATSSLAEVQRVTV</sequence>
<evidence type="ECO:0000313" key="4">
    <source>
        <dbReference type="EMBL" id="MCK0207889.1"/>
    </source>
</evidence>
<reference evidence="4 5" key="1">
    <citation type="submission" date="2022-04" db="EMBL/GenBank/DDBJ databases">
        <authorList>
            <person name="Grouzdev D.S."/>
            <person name="Pantiukh K.S."/>
            <person name="Krutkina M.S."/>
        </authorList>
    </citation>
    <scope>NUCLEOTIDE SEQUENCE [LARGE SCALE GENOMIC DNA]</scope>
    <source>
        <strain evidence="4 5">Jip08</strain>
    </source>
</reference>
<keyword evidence="5" id="KW-1185">Reference proteome</keyword>
<dbReference type="Gene3D" id="3.20.20.450">
    <property type="entry name" value="EAL domain"/>
    <property type="match status" value="1"/>
</dbReference>
<dbReference type="Pfam" id="PF00563">
    <property type="entry name" value="EAL"/>
    <property type="match status" value="1"/>
</dbReference>
<reference evidence="5" key="2">
    <citation type="submission" date="2023-07" db="EMBL/GenBank/DDBJ databases">
        <title>Ancylobacter moscoviensis sp. nov., facultatively methylotrophic bacteria from activated sludge and the reclassification of Starkeya novella (Starkey 1934) Kelly et al. 2000 as Ancylobacter novellus comb. nov., Starkeya koreensis Im et al. 2006 as Ancylobacter koreensis comb.nov., Angulomicrobium tetraedrale Vasil'eva et al. 1986 as Ancylobacter tetraedralis comb. nov., Angulomicrobium amanitiforme Fritz et al. 2004 as Ancylobacter amanitiformis comb. nov. and Methylorhabdus multivorans Doronina et al. 1996 as Ancylobacter multivorans comb. nov. and emended description of the genus Ancylobacter.</title>
        <authorList>
            <person name="Doronina N."/>
            <person name="Chemodurova A."/>
            <person name="Grouzdev D."/>
            <person name="Koziaeva V."/>
            <person name="Shi W."/>
            <person name="Wu L."/>
            <person name="Kaparullina E."/>
        </authorList>
    </citation>
    <scope>NUCLEOTIDE SEQUENCE [LARGE SCALE GENOMIC DNA]</scope>
    <source>
        <strain evidence="5">Jip08</strain>
    </source>
</reference>
<dbReference type="Gene3D" id="3.40.50.2300">
    <property type="match status" value="1"/>
</dbReference>
<protein>
    <submittedName>
        <fullName evidence="4">EAL domain-containing protein</fullName>
    </submittedName>
</protein>
<dbReference type="Proteomes" id="UP001202867">
    <property type="component" value="Unassembled WGS sequence"/>
</dbReference>
<dbReference type="SMART" id="SM00448">
    <property type="entry name" value="REC"/>
    <property type="match status" value="1"/>
</dbReference>
<evidence type="ECO:0000256" key="1">
    <source>
        <dbReference type="PROSITE-ProRule" id="PRU00169"/>
    </source>
</evidence>
<feature type="domain" description="Response regulatory" evidence="2">
    <location>
        <begin position="6"/>
        <end position="124"/>
    </location>
</feature>
<gene>
    <name evidence="4" type="ORF">MWN33_07565</name>
</gene>
<dbReference type="EMBL" id="JALKCG010000002">
    <property type="protein sequence ID" value="MCK0207889.1"/>
    <property type="molecule type" value="Genomic_DNA"/>
</dbReference>
<dbReference type="PANTHER" id="PTHR33121">
    <property type="entry name" value="CYCLIC DI-GMP PHOSPHODIESTERASE PDEF"/>
    <property type="match status" value="1"/>
</dbReference>
<evidence type="ECO:0000313" key="5">
    <source>
        <dbReference type="Proteomes" id="UP001202867"/>
    </source>
</evidence>
<accession>A0ABT0DL44</accession>
<dbReference type="InterPro" id="IPR035919">
    <property type="entry name" value="EAL_sf"/>
</dbReference>
<feature type="modified residue" description="4-aspartylphosphate" evidence="1">
    <location>
        <position position="54"/>
    </location>
</feature>
<evidence type="ECO:0000259" key="3">
    <source>
        <dbReference type="PROSITE" id="PS50883"/>
    </source>
</evidence>
<dbReference type="SUPFAM" id="SSF141868">
    <property type="entry name" value="EAL domain-like"/>
    <property type="match status" value="1"/>
</dbReference>
<dbReference type="SUPFAM" id="SSF52172">
    <property type="entry name" value="CheY-like"/>
    <property type="match status" value="1"/>
</dbReference>